<dbReference type="AlphaFoldDB" id="A0A426YQD8"/>
<keyword evidence="1" id="KW-0472">Membrane</keyword>
<dbReference type="Proteomes" id="UP000287651">
    <property type="component" value="Unassembled WGS sequence"/>
</dbReference>
<feature type="transmembrane region" description="Helical" evidence="1">
    <location>
        <begin position="54"/>
        <end position="71"/>
    </location>
</feature>
<evidence type="ECO:0000313" key="3">
    <source>
        <dbReference type="Proteomes" id="UP000287651"/>
    </source>
</evidence>
<gene>
    <name evidence="2" type="ORF">B296_00039104</name>
</gene>
<accession>A0A426YQD8</accession>
<evidence type="ECO:0000313" key="2">
    <source>
        <dbReference type="EMBL" id="RRT53922.1"/>
    </source>
</evidence>
<protein>
    <submittedName>
        <fullName evidence="2">Uncharacterized protein</fullName>
    </submittedName>
</protein>
<organism evidence="2 3">
    <name type="scientific">Ensete ventricosum</name>
    <name type="common">Abyssinian banana</name>
    <name type="synonym">Musa ensete</name>
    <dbReference type="NCBI Taxonomy" id="4639"/>
    <lineage>
        <taxon>Eukaryota</taxon>
        <taxon>Viridiplantae</taxon>
        <taxon>Streptophyta</taxon>
        <taxon>Embryophyta</taxon>
        <taxon>Tracheophyta</taxon>
        <taxon>Spermatophyta</taxon>
        <taxon>Magnoliopsida</taxon>
        <taxon>Liliopsida</taxon>
        <taxon>Zingiberales</taxon>
        <taxon>Musaceae</taxon>
        <taxon>Ensete</taxon>
    </lineage>
</organism>
<name>A0A426YQD8_ENSVE</name>
<comment type="caution">
    <text evidence="2">The sequence shown here is derived from an EMBL/GenBank/DDBJ whole genome shotgun (WGS) entry which is preliminary data.</text>
</comment>
<keyword evidence="1" id="KW-1133">Transmembrane helix</keyword>
<proteinExistence type="predicted"/>
<reference evidence="2 3" key="1">
    <citation type="journal article" date="2014" name="Agronomy (Basel)">
        <title>A Draft Genome Sequence for Ensete ventricosum, the Drought-Tolerant Tree Against Hunger.</title>
        <authorList>
            <person name="Harrison J."/>
            <person name="Moore K.A."/>
            <person name="Paszkiewicz K."/>
            <person name="Jones T."/>
            <person name="Grant M."/>
            <person name="Ambacheew D."/>
            <person name="Muzemil S."/>
            <person name="Studholme D.J."/>
        </authorList>
    </citation>
    <scope>NUCLEOTIDE SEQUENCE [LARGE SCALE GENOMIC DNA]</scope>
</reference>
<dbReference type="EMBL" id="AMZH03010869">
    <property type="protein sequence ID" value="RRT53922.1"/>
    <property type="molecule type" value="Genomic_DNA"/>
</dbReference>
<evidence type="ECO:0000256" key="1">
    <source>
        <dbReference type="SAM" id="Phobius"/>
    </source>
</evidence>
<keyword evidence="1" id="KW-0812">Transmembrane</keyword>
<sequence>EATPDLHFGGRDWSPSLCFVRAGLRRRTPTTEDFRRGELPPGSIKMIRSSTLRLFMRIFVEILLIFVMWFHPFFYVTKVDPSFMNHLQMTLCCWSLWLCWGSPKAVRPVSSFMLYVLISEAAILRLPL</sequence>
<feature type="non-terminal residue" evidence="2">
    <location>
        <position position="1"/>
    </location>
</feature>